<gene>
    <name evidence="11" type="ORF">NPRO_18170</name>
</gene>
<dbReference type="GO" id="GO:0071973">
    <property type="term" value="P:bacterial-type flagellum-dependent cell motility"/>
    <property type="evidence" value="ECO:0007669"/>
    <property type="project" value="InterPro"/>
</dbReference>
<proteinExistence type="inferred from homology"/>
<evidence type="ECO:0000313" key="12">
    <source>
        <dbReference type="Proteomes" id="UP000662873"/>
    </source>
</evidence>
<evidence type="ECO:0000256" key="2">
    <source>
        <dbReference type="ARBA" id="ARBA00010004"/>
    </source>
</evidence>
<sequence length="139" mass="16314">MKKFRFRLAAVLRVRAHAETEAKNEFAAAARARLVGERAVERIQTRRREALSQAKQSLSDLRALDQLLHALDLQEVEAKSALSILLQEEEAAHQRWLHARKELQSLERLRERDLEAYRLEYDRRAQRELDEWAVLRCSA</sequence>
<evidence type="ECO:0000256" key="5">
    <source>
        <dbReference type="ARBA" id="ARBA00022475"/>
    </source>
</evidence>
<evidence type="ECO:0000256" key="6">
    <source>
        <dbReference type="ARBA" id="ARBA00022500"/>
    </source>
</evidence>
<dbReference type="AlphaFoldDB" id="A0A809RWH1"/>
<evidence type="ECO:0000256" key="3">
    <source>
        <dbReference type="ARBA" id="ARBA00020392"/>
    </source>
</evidence>
<dbReference type="InterPro" id="IPR053716">
    <property type="entry name" value="Flag_assembly_chemotaxis_eff"/>
</dbReference>
<dbReference type="Pfam" id="PF02050">
    <property type="entry name" value="FliJ"/>
    <property type="match status" value="1"/>
</dbReference>
<dbReference type="NCBIfam" id="TIGR02473">
    <property type="entry name" value="flagell_FliJ"/>
    <property type="match status" value="1"/>
</dbReference>
<evidence type="ECO:0000256" key="8">
    <source>
        <dbReference type="ARBA" id="ARBA00022927"/>
    </source>
</evidence>
<keyword evidence="11" id="KW-0282">Flagellum</keyword>
<name>A0A809RWH1_9BACT</name>
<dbReference type="GO" id="GO:0044781">
    <property type="term" value="P:bacterial-type flagellum organization"/>
    <property type="evidence" value="ECO:0007669"/>
    <property type="project" value="UniProtKB-KW"/>
</dbReference>
<keyword evidence="11" id="KW-0969">Cilium</keyword>
<keyword evidence="8" id="KW-0653">Protein transport</keyword>
<evidence type="ECO:0000256" key="10">
    <source>
        <dbReference type="ARBA" id="ARBA00023225"/>
    </source>
</evidence>
<comment type="subcellular location">
    <subcellularLocation>
        <location evidence="1">Cell membrane</location>
        <topology evidence="1">Peripheral membrane protein</topology>
        <orientation evidence="1">Cytoplasmic side</orientation>
    </subcellularLocation>
</comment>
<accession>A0A809RWH1</accession>
<organism evidence="11 12">
    <name type="scientific">Candidatus Nitrosymbiomonas proteolyticus</name>
    <dbReference type="NCBI Taxonomy" id="2608984"/>
    <lineage>
        <taxon>Bacteria</taxon>
        <taxon>Bacillati</taxon>
        <taxon>Armatimonadota</taxon>
        <taxon>Armatimonadota incertae sedis</taxon>
        <taxon>Candidatus Nitrosymbiomonas</taxon>
    </lineage>
</organism>
<evidence type="ECO:0000256" key="4">
    <source>
        <dbReference type="ARBA" id="ARBA00022448"/>
    </source>
</evidence>
<dbReference type="Gene3D" id="1.10.287.1700">
    <property type="match status" value="1"/>
</dbReference>
<keyword evidence="11" id="KW-0966">Cell projection</keyword>
<dbReference type="GO" id="GO:0006935">
    <property type="term" value="P:chemotaxis"/>
    <property type="evidence" value="ECO:0007669"/>
    <property type="project" value="UniProtKB-KW"/>
</dbReference>
<dbReference type="GO" id="GO:0015031">
    <property type="term" value="P:protein transport"/>
    <property type="evidence" value="ECO:0007669"/>
    <property type="project" value="UniProtKB-KW"/>
</dbReference>
<evidence type="ECO:0000256" key="9">
    <source>
        <dbReference type="ARBA" id="ARBA00023136"/>
    </source>
</evidence>
<protein>
    <recommendedName>
        <fullName evidence="3">Flagellar FliJ protein</fullName>
    </recommendedName>
</protein>
<keyword evidence="7" id="KW-1005">Bacterial flagellum biogenesis</keyword>
<reference evidence="11" key="1">
    <citation type="journal article" name="DNA Res.">
        <title>The physiological potential of anammox bacteria as revealed by their core genome structure.</title>
        <authorList>
            <person name="Okubo T."/>
            <person name="Toyoda A."/>
            <person name="Fukuhara K."/>
            <person name="Uchiyama I."/>
            <person name="Harigaya Y."/>
            <person name="Kuroiwa M."/>
            <person name="Suzuki T."/>
            <person name="Murakami Y."/>
            <person name="Suwa Y."/>
            <person name="Takami H."/>
        </authorList>
    </citation>
    <scope>NUCLEOTIDE SEQUENCE</scope>
    <source>
        <strain evidence="11">317325-2</strain>
    </source>
</reference>
<evidence type="ECO:0000313" key="11">
    <source>
        <dbReference type="EMBL" id="BBO24222.1"/>
    </source>
</evidence>
<keyword evidence="5" id="KW-1003">Cell membrane</keyword>
<comment type="similarity">
    <text evidence="2">Belongs to the FliJ family.</text>
</comment>
<evidence type="ECO:0000256" key="7">
    <source>
        <dbReference type="ARBA" id="ARBA00022795"/>
    </source>
</evidence>
<dbReference type="EMBL" id="AP021858">
    <property type="protein sequence ID" value="BBO24222.1"/>
    <property type="molecule type" value="Genomic_DNA"/>
</dbReference>
<evidence type="ECO:0000256" key="1">
    <source>
        <dbReference type="ARBA" id="ARBA00004413"/>
    </source>
</evidence>
<keyword evidence="10" id="KW-1006">Bacterial flagellum protein export</keyword>
<dbReference type="GO" id="GO:0009288">
    <property type="term" value="C:bacterial-type flagellum"/>
    <property type="evidence" value="ECO:0007669"/>
    <property type="project" value="InterPro"/>
</dbReference>
<keyword evidence="6" id="KW-0145">Chemotaxis</keyword>
<dbReference type="GO" id="GO:0005886">
    <property type="term" value="C:plasma membrane"/>
    <property type="evidence" value="ECO:0007669"/>
    <property type="project" value="UniProtKB-SubCell"/>
</dbReference>
<dbReference type="InterPro" id="IPR012823">
    <property type="entry name" value="Flagell_FliJ"/>
</dbReference>
<keyword evidence="9" id="KW-0472">Membrane</keyword>
<dbReference type="KEGG" id="npy:NPRO_18170"/>
<dbReference type="Proteomes" id="UP000662873">
    <property type="component" value="Chromosome"/>
</dbReference>
<keyword evidence="4" id="KW-0813">Transport</keyword>